<evidence type="ECO:0000313" key="4">
    <source>
        <dbReference type="WBParaSite" id="Gr19_v10_g3773.t1"/>
    </source>
</evidence>
<keyword evidence="1" id="KW-0430">Lectin</keyword>
<dbReference type="PROSITE" id="PS51304">
    <property type="entry name" value="GALECTIN"/>
    <property type="match status" value="1"/>
</dbReference>
<evidence type="ECO:0000259" key="2">
    <source>
        <dbReference type="PROSITE" id="PS51304"/>
    </source>
</evidence>
<proteinExistence type="predicted"/>
<dbReference type="InterPro" id="IPR001079">
    <property type="entry name" value="Galectin_CRD"/>
</dbReference>
<dbReference type="GO" id="GO:0030246">
    <property type="term" value="F:carbohydrate binding"/>
    <property type="evidence" value="ECO:0007669"/>
    <property type="project" value="UniProtKB-KW"/>
</dbReference>
<evidence type="ECO:0000313" key="3">
    <source>
        <dbReference type="Proteomes" id="UP000887572"/>
    </source>
</evidence>
<organism evidence="3 4">
    <name type="scientific">Globodera rostochiensis</name>
    <name type="common">Golden nematode worm</name>
    <name type="synonym">Heterodera rostochiensis</name>
    <dbReference type="NCBI Taxonomy" id="31243"/>
    <lineage>
        <taxon>Eukaryota</taxon>
        <taxon>Metazoa</taxon>
        <taxon>Ecdysozoa</taxon>
        <taxon>Nematoda</taxon>
        <taxon>Chromadorea</taxon>
        <taxon>Rhabditida</taxon>
        <taxon>Tylenchina</taxon>
        <taxon>Tylenchomorpha</taxon>
        <taxon>Tylenchoidea</taxon>
        <taxon>Heteroderidae</taxon>
        <taxon>Heteroderinae</taxon>
        <taxon>Globodera</taxon>
    </lineage>
</organism>
<reference evidence="4" key="1">
    <citation type="submission" date="2022-11" db="UniProtKB">
        <authorList>
            <consortium name="WormBaseParasite"/>
        </authorList>
    </citation>
    <scope>IDENTIFICATION</scope>
</reference>
<protein>
    <submittedName>
        <fullName evidence="4">Galectin domain-containing protein</fullName>
    </submittedName>
</protein>
<dbReference type="WBParaSite" id="Gr19_v10_g3773.t1">
    <property type="protein sequence ID" value="Gr19_v10_g3773.t1"/>
    <property type="gene ID" value="Gr19_v10_g3773"/>
</dbReference>
<keyword evidence="3" id="KW-1185">Reference proteome</keyword>
<dbReference type="Gene3D" id="2.60.120.200">
    <property type="match status" value="1"/>
</dbReference>
<dbReference type="AlphaFoldDB" id="A0A914HTB2"/>
<evidence type="ECO:0000256" key="1">
    <source>
        <dbReference type="ARBA" id="ARBA00022734"/>
    </source>
</evidence>
<name>A0A914HTB2_GLORO</name>
<dbReference type="Proteomes" id="UP000887572">
    <property type="component" value="Unplaced"/>
</dbReference>
<sequence length="1053" mass="121750">MAPNRRRKQSQSRCLKRTRLTGQSTDEYVIPFALLDQCFPYEESKTFGLEFRLPEIGGRCDKGMLICYPSTLITHPLDNKHIVNGMSVNSELFNVDSAAKNSLAKECKELLARISIKKYKDREFWHGIQVYTVKKSDGTIAMKLNTSLSDGHSFEIPQAQRQFIIHLGNEREFVTYVRIDKGEPVEVEGEKAKREAYKQLAPRGAHLKDFVGFWTLGLDMLPWMNHTMRLHVQRDCDCFMEAWFIRPTDSEPADIKELTRGSAETECSKEEKTNLTVSLKNNPLKPDHLIHIRLMASKFTRNVTFKLYTSGWKAHIALMSFVISCKRGFVFMRSARERHVNGGYFRDALDCGRNQSTTHQLEFRIALTKYSYGIMFGRFVNNEFRLTRLSEEEFFPPKWWQGLPFENMDYYRLSGEFMLLNDPPPPVMPFKKIGENYRPKMQTDHFNTFPIDNLIEGTLLTFRVKPHNPKDYTFNITLLHDRPEEHPTIGKTVLKIQVYPNKLRLSPNFVEDKEINDRFKDVPHDIERDLLEVNITVVSDRNYMFIINGELVNNAELNSSYSVLPIWATNNVRIDGNISQLGPPRINMPPFRQSPGGNNRRAFTKFTKELYTLLNYNDIITIDMEIFNTSKFFAICLMDESLEPDPNRIGHIVLALPFTVNETTLTQCQYHLHQDELKPNGNVVDNRLNVNGQRFNMTIKCAKEHFVINLNEVDFGELKCSYPTTKDNITMPPWSVDHIQIRGDLFVHTLEVTHPEESTPEFFMGVDHNEAVLKPGDVINVKINKTSDELTVNLFYDALQFNEKVGKTVMSIKFDKNQNGLLYFDSYDNGPKSRQLCYNNNLNLTLASQELDFKIEAIYNETTKTEGFNVTLNDVYMCAYMDGLPPWAVHYITIESTNVELGSATNITCKPKKRCRPRNRTDIYQNDKFYDLITAIGEHFGGEFNVIEKALALDLNSANAFLDGLHTFTARKIVRKNANGQFECIIDKSALSIFDYWIEIIEMKAKTNQKTPIFGVAIYKEKYNKSKNGYSKKKAFKLSRQNYEILKEKLHQI</sequence>
<feature type="domain" description="Galectin" evidence="2">
    <location>
        <begin position="606"/>
        <end position="753"/>
    </location>
</feature>
<accession>A0A914HTB2</accession>